<evidence type="ECO:0000313" key="1">
    <source>
        <dbReference type="EMBL" id="MDY2588366.1"/>
    </source>
</evidence>
<proteinExistence type="predicted"/>
<comment type="caution">
    <text evidence="1">The sequence shown here is derived from an EMBL/GenBank/DDBJ whole genome shotgun (WGS) entry which is preliminary data.</text>
</comment>
<evidence type="ECO:0000313" key="2">
    <source>
        <dbReference type="Proteomes" id="UP001285855"/>
    </source>
</evidence>
<protein>
    <submittedName>
        <fullName evidence="1">DUF3078 domain-containing protein</fullName>
    </submittedName>
</protein>
<sequence length="335" mass="37899">MHYFKRCILGIAFLYGLLISAQPDSLFLVESTTKLNLGWNTKNEVGLYLNQVSFTNWNAGGTNSITAILTGKASLKYKAETYFWNSSLNLRYGLNKQQGQALFKTEDVIEVVSNFGLEKSPESNWFYSARFSFNTQFANGFSSPDANTPISKFMAPGYVFLGVGMEYGRHIERFSLYASPFTLKTTFVLDEALANQGAFGVRPAIYDLTGNILRKGERVRQELGMLFTGQFEDEVLENIKLISRLRLYTDYLVNFGNIDVDWEINVDMKVNKYVQATFGSHLRYDHDINTEVEKNEITNEEIVLKGPRIQWKQLLGVGVVVDLDSLVIGSSEPLN</sequence>
<dbReference type="RefSeq" id="WP_320556714.1">
    <property type="nucleotide sequence ID" value="NZ_JAXDAE010000016.1"/>
</dbReference>
<gene>
    <name evidence="1" type="ORF">SNF14_13540</name>
</gene>
<organism evidence="1 2">
    <name type="scientific">Winogradskyella aquimaris</name>
    <dbReference type="NCBI Taxonomy" id="864074"/>
    <lineage>
        <taxon>Bacteria</taxon>
        <taxon>Pseudomonadati</taxon>
        <taxon>Bacteroidota</taxon>
        <taxon>Flavobacteriia</taxon>
        <taxon>Flavobacteriales</taxon>
        <taxon>Flavobacteriaceae</taxon>
        <taxon>Winogradskyella</taxon>
    </lineage>
</organism>
<accession>A0ABU5EPI3</accession>
<name>A0ABU5EPI3_9FLAO</name>
<keyword evidence="2" id="KW-1185">Reference proteome</keyword>
<reference evidence="1 2" key="1">
    <citation type="submission" date="2023-11" db="EMBL/GenBank/DDBJ databases">
        <title>Winogradskyella pelagius sp. nov., isolated from coastal sediment.</title>
        <authorList>
            <person name="Li F."/>
        </authorList>
    </citation>
    <scope>NUCLEOTIDE SEQUENCE [LARGE SCALE GENOMIC DNA]</scope>
    <source>
        <strain evidence="1 2">KCTC 23502</strain>
    </source>
</reference>
<dbReference type="Proteomes" id="UP001285855">
    <property type="component" value="Unassembled WGS sequence"/>
</dbReference>
<dbReference type="Pfam" id="PF11276">
    <property type="entry name" value="DUF3078"/>
    <property type="match status" value="1"/>
</dbReference>
<dbReference type="InterPro" id="IPR021428">
    <property type="entry name" value="DUF3078"/>
</dbReference>
<dbReference type="EMBL" id="JAXDAE010000016">
    <property type="protein sequence ID" value="MDY2588366.1"/>
    <property type="molecule type" value="Genomic_DNA"/>
</dbReference>